<dbReference type="EMBL" id="ML213595">
    <property type="protein sequence ID" value="TFK41201.1"/>
    <property type="molecule type" value="Genomic_DNA"/>
</dbReference>
<gene>
    <name evidence="3" type="ORF">BDQ12DRAFT_664050</name>
</gene>
<sequence length="755" mass="83368">MSLSDNILSSATSSTLVSSPPVRPALPPLQPPDLVIRHERDETDDDIYRGEPPSPSRSPSPASTASSSSSSSGSFLGGGRLGAIAAVVELAITRWAKGNDAASLSDSSSSSSSSHSSIVTITRSQMARRRKRKSSVSSLHTVVSERSIAARINRMKALEESRQIRREFALYLPPSLASERRLPGSNNLSSGAEDSMPNTRRITTTTSLSSVLDQLDAALKKPLRARRPHGKHRAHRVPPNGSASSSHLQYMVPHQASGSSGQSSIPDISASRRAKKGKHKETFSSTVTSSTNASASERPNLMPKAWFLDVASPTWEDLRAIGKLLHLHPLTLEDILQQDPREKLELFPKLGYYFISFRAIESQATREKIQRGIRRPGEGPDGCHNQDEGPVGEANVYLTVFNEGICCSIHTQFHFTDISAIEHTDRVRHRIVLLEEVINMSSDWIAHGILDSIVDSFFPFLDEIEKEVMAIDELVFSGPVEQGSPQEINTETGRESSPESMTTVRVDSSEKPSISQESGYVKSEDKLERENIPEDIRPRFARPRLTVTLIIRRLKRYVVTTWLSLSMISDSSPSASTTTLRRMARTRRLVTSLGRLLATKSDVVTQVKKRLHDFDRIGLGNGTSKAEDLEIAMYMGDIQDHILTIQHSLAHYERMLSQSHPTYLAQLRASFATTKSGKDMALIYLTVVTVAVLCVQTLIGLFSVNITIPSNERDPSGPYNVFGIIIALATVILCGYLSVVRYWWNQSKRRRGAVL</sequence>
<dbReference type="GO" id="GO:0016020">
    <property type="term" value="C:membrane"/>
    <property type="evidence" value="ECO:0007669"/>
    <property type="project" value="TreeGrafter"/>
</dbReference>
<dbReference type="SUPFAM" id="SSF143865">
    <property type="entry name" value="CorA soluble domain-like"/>
    <property type="match status" value="1"/>
</dbReference>
<organism evidence="3 4">
    <name type="scientific">Crucibulum laeve</name>
    <dbReference type="NCBI Taxonomy" id="68775"/>
    <lineage>
        <taxon>Eukaryota</taxon>
        <taxon>Fungi</taxon>
        <taxon>Dikarya</taxon>
        <taxon>Basidiomycota</taxon>
        <taxon>Agaricomycotina</taxon>
        <taxon>Agaricomycetes</taxon>
        <taxon>Agaricomycetidae</taxon>
        <taxon>Agaricales</taxon>
        <taxon>Agaricineae</taxon>
        <taxon>Nidulariaceae</taxon>
        <taxon>Crucibulum</taxon>
    </lineage>
</organism>
<protein>
    <recommendedName>
        <fullName evidence="5">Cora-domain-containing protein</fullName>
    </recommendedName>
</protein>
<keyword evidence="2" id="KW-1133">Transmembrane helix</keyword>
<evidence type="ECO:0000256" key="2">
    <source>
        <dbReference type="SAM" id="Phobius"/>
    </source>
</evidence>
<feature type="transmembrane region" description="Helical" evidence="2">
    <location>
        <begin position="722"/>
        <end position="744"/>
    </location>
</feature>
<feature type="compositionally biased region" description="Low complexity" evidence="1">
    <location>
        <begin position="103"/>
        <end position="117"/>
    </location>
</feature>
<dbReference type="PANTHER" id="PTHR21535:SF90">
    <property type="entry name" value="CORA METAL ION TRANSPORTER"/>
    <property type="match status" value="1"/>
</dbReference>
<evidence type="ECO:0000313" key="3">
    <source>
        <dbReference type="EMBL" id="TFK41201.1"/>
    </source>
</evidence>
<feature type="region of interest" description="Disordered" evidence="1">
    <location>
        <begin position="480"/>
        <end position="526"/>
    </location>
</feature>
<feature type="compositionally biased region" description="Polar residues" evidence="1">
    <location>
        <begin position="256"/>
        <end position="266"/>
    </location>
</feature>
<dbReference type="OrthoDB" id="29879at2759"/>
<dbReference type="InterPro" id="IPR044089">
    <property type="entry name" value="Alr1-like"/>
</dbReference>
<feature type="region of interest" description="Disordered" evidence="1">
    <location>
        <begin position="101"/>
        <end position="140"/>
    </location>
</feature>
<feature type="compositionally biased region" description="Basic and acidic residues" evidence="1">
    <location>
        <begin position="35"/>
        <end position="49"/>
    </location>
</feature>
<dbReference type="PANTHER" id="PTHR21535">
    <property type="entry name" value="MAGNESIUM AND COBALT TRANSPORT PROTEIN/MITOCHONDRIAL IMPORT INNER MEMBRANE TRANSLOCASE SUBUNIT TIM8"/>
    <property type="match status" value="1"/>
</dbReference>
<dbReference type="Gene3D" id="3.30.460.20">
    <property type="entry name" value="CorA soluble domain-like"/>
    <property type="match status" value="1"/>
</dbReference>
<evidence type="ECO:0000313" key="4">
    <source>
        <dbReference type="Proteomes" id="UP000308652"/>
    </source>
</evidence>
<proteinExistence type="predicted"/>
<feature type="compositionally biased region" description="Low complexity" evidence="1">
    <location>
        <begin position="59"/>
        <end position="74"/>
    </location>
</feature>
<feature type="compositionally biased region" description="Polar residues" evidence="1">
    <location>
        <begin position="498"/>
        <end position="518"/>
    </location>
</feature>
<feature type="compositionally biased region" description="Low complexity" evidence="1">
    <location>
        <begin position="283"/>
        <end position="296"/>
    </location>
</feature>
<accession>A0A5C3MJ17</accession>
<dbReference type="GO" id="GO:0010961">
    <property type="term" value="P:intracellular magnesium ion homeostasis"/>
    <property type="evidence" value="ECO:0007669"/>
    <property type="project" value="TreeGrafter"/>
</dbReference>
<dbReference type="AlphaFoldDB" id="A0A5C3MJ17"/>
<dbReference type="STRING" id="68775.A0A5C3MJ17"/>
<feature type="region of interest" description="Disordered" evidence="1">
    <location>
        <begin position="222"/>
        <end position="296"/>
    </location>
</feature>
<feature type="transmembrane region" description="Helical" evidence="2">
    <location>
        <begin position="681"/>
        <end position="702"/>
    </location>
</feature>
<feature type="region of interest" description="Disordered" evidence="1">
    <location>
        <begin position="179"/>
        <end position="200"/>
    </location>
</feature>
<name>A0A5C3MJ17_9AGAR</name>
<feature type="compositionally biased region" description="Polar residues" evidence="1">
    <location>
        <begin position="184"/>
        <end position="198"/>
    </location>
</feature>
<keyword evidence="2" id="KW-0472">Membrane</keyword>
<reference evidence="3 4" key="1">
    <citation type="journal article" date="2019" name="Nat. Ecol. Evol.">
        <title>Megaphylogeny resolves global patterns of mushroom evolution.</title>
        <authorList>
            <person name="Varga T."/>
            <person name="Krizsan K."/>
            <person name="Foldi C."/>
            <person name="Dima B."/>
            <person name="Sanchez-Garcia M."/>
            <person name="Sanchez-Ramirez S."/>
            <person name="Szollosi G.J."/>
            <person name="Szarkandi J.G."/>
            <person name="Papp V."/>
            <person name="Albert L."/>
            <person name="Andreopoulos W."/>
            <person name="Angelini C."/>
            <person name="Antonin V."/>
            <person name="Barry K.W."/>
            <person name="Bougher N.L."/>
            <person name="Buchanan P."/>
            <person name="Buyck B."/>
            <person name="Bense V."/>
            <person name="Catcheside P."/>
            <person name="Chovatia M."/>
            <person name="Cooper J."/>
            <person name="Damon W."/>
            <person name="Desjardin D."/>
            <person name="Finy P."/>
            <person name="Geml J."/>
            <person name="Haridas S."/>
            <person name="Hughes K."/>
            <person name="Justo A."/>
            <person name="Karasinski D."/>
            <person name="Kautmanova I."/>
            <person name="Kiss B."/>
            <person name="Kocsube S."/>
            <person name="Kotiranta H."/>
            <person name="LaButti K.M."/>
            <person name="Lechner B.E."/>
            <person name="Liimatainen K."/>
            <person name="Lipzen A."/>
            <person name="Lukacs Z."/>
            <person name="Mihaltcheva S."/>
            <person name="Morgado L.N."/>
            <person name="Niskanen T."/>
            <person name="Noordeloos M.E."/>
            <person name="Ohm R.A."/>
            <person name="Ortiz-Santana B."/>
            <person name="Ovrebo C."/>
            <person name="Racz N."/>
            <person name="Riley R."/>
            <person name="Savchenko A."/>
            <person name="Shiryaev A."/>
            <person name="Soop K."/>
            <person name="Spirin V."/>
            <person name="Szebenyi C."/>
            <person name="Tomsovsky M."/>
            <person name="Tulloss R.E."/>
            <person name="Uehling J."/>
            <person name="Grigoriev I.V."/>
            <person name="Vagvolgyi C."/>
            <person name="Papp T."/>
            <person name="Martin F.M."/>
            <person name="Miettinen O."/>
            <person name="Hibbett D.S."/>
            <person name="Nagy L.G."/>
        </authorList>
    </citation>
    <scope>NUCLEOTIDE SEQUENCE [LARGE SCALE GENOMIC DNA]</scope>
    <source>
        <strain evidence="3 4">CBS 166.37</strain>
    </source>
</reference>
<dbReference type="Gene3D" id="1.20.58.340">
    <property type="entry name" value="Magnesium transport protein CorA, transmembrane region"/>
    <property type="match status" value="1"/>
</dbReference>
<dbReference type="GO" id="GO:0015095">
    <property type="term" value="F:magnesium ion transmembrane transporter activity"/>
    <property type="evidence" value="ECO:0007669"/>
    <property type="project" value="InterPro"/>
</dbReference>
<feature type="region of interest" description="Disordered" evidence="1">
    <location>
        <begin position="1"/>
        <end position="74"/>
    </location>
</feature>
<feature type="compositionally biased region" description="Low complexity" evidence="1">
    <location>
        <begin position="8"/>
        <end position="20"/>
    </location>
</feature>
<feature type="compositionally biased region" description="Pro residues" evidence="1">
    <location>
        <begin position="21"/>
        <end position="31"/>
    </location>
</feature>
<evidence type="ECO:0000256" key="1">
    <source>
        <dbReference type="SAM" id="MobiDB-lite"/>
    </source>
</evidence>
<keyword evidence="4" id="KW-1185">Reference proteome</keyword>
<dbReference type="InterPro" id="IPR045861">
    <property type="entry name" value="CorA_cytoplasmic_dom"/>
</dbReference>
<dbReference type="Proteomes" id="UP000308652">
    <property type="component" value="Unassembled WGS sequence"/>
</dbReference>
<evidence type="ECO:0008006" key="5">
    <source>
        <dbReference type="Google" id="ProtNLM"/>
    </source>
</evidence>
<dbReference type="CDD" id="cd12829">
    <property type="entry name" value="Alr1p-like"/>
    <property type="match status" value="1"/>
</dbReference>
<feature type="compositionally biased region" description="Basic residues" evidence="1">
    <location>
        <begin position="222"/>
        <end position="236"/>
    </location>
</feature>
<keyword evidence="2" id="KW-0812">Transmembrane</keyword>